<reference evidence="2 3" key="2">
    <citation type="submission" date="2020-03" db="EMBL/GenBank/DDBJ databases">
        <authorList>
            <person name="Ichikawa N."/>
            <person name="Kimura A."/>
            <person name="Kitahashi Y."/>
            <person name="Uohara A."/>
        </authorList>
    </citation>
    <scope>NUCLEOTIDE SEQUENCE [LARGE SCALE GENOMIC DNA]</scope>
    <source>
        <strain evidence="2 3">NBRC 108638</strain>
    </source>
</reference>
<accession>A0A6V8L1G2</accession>
<reference evidence="2 3" key="1">
    <citation type="submission" date="2020-03" db="EMBL/GenBank/DDBJ databases">
        <title>Whole genome shotgun sequence of Phytohabitans rumicis NBRC 108638.</title>
        <authorList>
            <person name="Komaki H."/>
            <person name="Tamura T."/>
        </authorList>
    </citation>
    <scope>NUCLEOTIDE SEQUENCE [LARGE SCALE GENOMIC DNA]</scope>
    <source>
        <strain evidence="2 3">NBRC 108638</strain>
    </source>
</reference>
<dbReference type="AlphaFoldDB" id="A0A6V8L1G2"/>
<sequence length="98" mass="10007">MELSSGESALGGANFMIDAVVGAEAGAGVATGSGHVFVARIGGEGGRAVERASGSGAYGAAGRDAVAYADDGYDYQDQRQKRQAEQQDDDHRERLADG</sequence>
<proteinExistence type="predicted"/>
<evidence type="ECO:0000256" key="1">
    <source>
        <dbReference type="SAM" id="MobiDB-lite"/>
    </source>
</evidence>
<evidence type="ECO:0000313" key="2">
    <source>
        <dbReference type="EMBL" id="GFJ88778.1"/>
    </source>
</evidence>
<organism evidence="2 3">
    <name type="scientific">Phytohabitans rumicis</name>
    <dbReference type="NCBI Taxonomy" id="1076125"/>
    <lineage>
        <taxon>Bacteria</taxon>
        <taxon>Bacillati</taxon>
        <taxon>Actinomycetota</taxon>
        <taxon>Actinomycetes</taxon>
        <taxon>Micromonosporales</taxon>
        <taxon>Micromonosporaceae</taxon>
    </lineage>
</organism>
<dbReference type="EMBL" id="BLPG01000001">
    <property type="protein sequence ID" value="GFJ88778.1"/>
    <property type="molecule type" value="Genomic_DNA"/>
</dbReference>
<protein>
    <submittedName>
        <fullName evidence="2">Uncharacterized protein</fullName>
    </submittedName>
</protein>
<feature type="compositionally biased region" description="Basic and acidic residues" evidence="1">
    <location>
        <begin position="76"/>
        <end position="98"/>
    </location>
</feature>
<evidence type="ECO:0000313" key="3">
    <source>
        <dbReference type="Proteomes" id="UP000482960"/>
    </source>
</evidence>
<feature type="region of interest" description="Disordered" evidence="1">
    <location>
        <begin position="69"/>
        <end position="98"/>
    </location>
</feature>
<keyword evidence="3" id="KW-1185">Reference proteome</keyword>
<comment type="caution">
    <text evidence="2">The sequence shown here is derived from an EMBL/GenBank/DDBJ whole genome shotgun (WGS) entry which is preliminary data.</text>
</comment>
<gene>
    <name evidence="2" type="ORF">Prum_024200</name>
</gene>
<name>A0A6V8L1G2_9ACTN</name>
<dbReference type="Proteomes" id="UP000482960">
    <property type="component" value="Unassembled WGS sequence"/>
</dbReference>